<accession>A0A314UUP5</accession>
<dbReference type="OrthoDB" id="79514at2759"/>
<proteinExistence type="predicted"/>
<name>A0A314UUP5_PRUYE</name>
<dbReference type="EMBL" id="PJQY01002975">
    <property type="protein sequence ID" value="PQM41227.1"/>
    <property type="molecule type" value="Genomic_DNA"/>
</dbReference>
<organism evidence="1 2">
    <name type="scientific">Prunus yedoensis var. nudiflora</name>
    <dbReference type="NCBI Taxonomy" id="2094558"/>
    <lineage>
        <taxon>Eukaryota</taxon>
        <taxon>Viridiplantae</taxon>
        <taxon>Streptophyta</taxon>
        <taxon>Embryophyta</taxon>
        <taxon>Tracheophyta</taxon>
        <taxon>Spermatophyta</taxon>
        <taxon>Magnoliopsida</taxon>
        <taxon>eudicotyledons</taxon>
        <taxon>Gunneridae</taxon>
        <taxon>Pentapetalae</taxon>
        <taxon>rosids</taxon>
        <taxon>fabids</taxon>
        <taxon>Rosales</taxon>
        <taxon>Rosaceae</taxon>
        <taxon>Amygdaloideae</taxon>
        <taxon>Amygdaleae</taxon>
        <taxon>Prunus</taxon>
    </lineage>
</organism>
<dbReference type="InterPro" id="IPR039177">
    <property type="entry name" value="SMG9"/>
</dbReference>
<dbReference type="STRING" id="2094558.A0A314UUP5"/>
<protein>
    <submittedName>
        <fullName evidence="1">Protein SMG9-like</fullName>
    </submittedName>
</protein>
<dbReference type="Proteomes" id="UP000250321">
    <property type="component" value="Unassembled WGS sequence"/>
</dbReference>
<dbReference type="PANTHER" id="PTHR14270">
    <property type="entry name" value="NONSENSE-MEDIATED MRNA DECAY FACTOR SMG9"/>
    <property type="match status" value="1"/>
</dbReference>
<reference evidence="1 2" key="1">
    <citation type="submission" date="2018-02" db="EMBL/GenBank/DDBJ databases">
        <title>Draft genome of wild Prunus yedoensis var. nudiflora.</title>
        <authorList>
            <person name="Baek S."/>
            <person name="Kim J.-H."/>
            <person name="Choi K."/>
            <person name="Kim G.-B."/>
            <person name="Cho A."/>
            <person name="Jang H."/>
            <person name="Shin C.-H."/>
            <person name="Yu H.-J."/>
            <person name="Mun J.-H."/>
        </authorList>
    </citation>
    <scope>NUCLEOTIDE SEQUENCE [LARGE SCALE GENOMIC DNA]</scope>
    <source>
        <strain evidence="2">cv. Jeju island</strain>
        <tissue evidence="1">Leaf</tissue>
    </source>
</reference>
<keyword evidence="2" id="KW-1185">Reference proteome</keyword>
<comment type="caution">
    <text evidence="1">The sequence shown here is derived from an EMBL/GenBank/DDBJ whole genome shotgun (WGS) entry which is preliminary data.</text>
</comment>
<dbReference type="GO" id="GO:0000184">
    <property type="term" value="P:nuclear-transcribed mRNA catabolic process, nonsense-mediated decay"/>
    <property type="evidence" value="ECO:0007669"/>
    <property type="project" value="InterPro"/>
</dbReference>
<dbReference type="PANTHER" id="PTHR14270:SF0">
    <property type="entry name" value="NONSENSE-MEDIATED MRNA DECAY FACTOR SMG9"/>
    <property type="match status" value="1"/>
</dbReference>
<dbReference type="AlphaFoldDB" id="A0A314UUP5"/>
<gene>
    <name evidence="1" type="ORF">Pyn_13324</name>
</gene>
<sequence>MTSREISMKVLSMNSPPFGRTVSEREWLKNSAKIWELVKNSPIIAEYSRTLQSCGMFRR</sequence>
<evidence type="ECO:0000313" key="2">
    <source>
        <dbReference type="Proteomes" id="UP000250321"/>
    </source>
</evidence>
<evidence type="ECO:0000313" key="1">
    <source>
        <dbReference type="EMBL" id="PQM41227.1"/>
    </source>
</evidence>